<proteinExistence type="predicted"/>
<organism evidence="2">
    <name type="scientific">uncultured virus</name>
    <dbReference type="NCBI Taxonomy" id="340016"/>
    <lineage>
        <taxon>Viruses</taxon>
        <taxon>environmental samples</taxon>
    </lineage>
</organism>
<keyword evidence="1" id="KW-1133">Transmembrane helix</keyword>
<feature type="transmembrane region" description="Helical" evidence="1">
    <location>
        <begin position="12"/>
        <end position="29"/>
    </location>
</feature>
<accession>A0A218MKT5</accession>
<sequence length="82" mass="8955">MQKITPTHDLSWYLKWAGSFLIMSGIICRSVGVLPLYDLVSSCIGTGLLAGMAYIWHDRALLMVNGVACAALAMGIMRYLFG</sequence>
<protein>
    <submittedName>
        <fullName evidence="2">Uncharacterized protein</fullName>
    </submittedName>
</protein>
<dbReference type="InterPro" id="IPR046682">
    <property type="entry name" value="DUF6552"/>
</dbReference>
<dbReference type="Pfam" id="PF20189">
    <property type="entry name" value="DUF6552"/>
    <property type="match status" value="1"/>
</dbReference>
<keyword evidence="1" id="KW-0472">Membrane</keyword>
<reference evidence="2" key="1">
    <citation type="submission" date="2016-10" db="EMBL/GenBank/DDBJ databases">
        <authorList>
            <person name="Varghese N."/>
        </authorList>
    </citation>
    <scope>NUCLEOTIDE SEQUENCE</scope>
</reference>
<evidence type="ECO:0000313" key="2">
    <source>
        <dbReference type="EMBL" id="ASE99896.1"/>
    </source>
</evidence>
<feature type="transmembrane region" description="Helical" evidence="1">
    <location>
        <begin position="62"/>
        <end position="81"/>
    </location>
</feature>
<dbReference type="EMBL" id="KY052802">
    <property type="protein sequence ID" value="ASE99896.1"/>
    <property type="molecule type" value="Genomic_DNA"/>
</dbReference>
<reference evidence="2" key="2">
    <citation type="journal article" date="2017" name="Nat. Commun.">
        <title>Single-virus genomics reveals hidden cosmopolitan and abundant viruses.</title>
        <authorList>
            <person name="Martinez-Hernandez F."/>
            <person name="Fornas O."/>
            <person name="Lluesma Gomez M."/>
            <person name="Bolduc B."/>
            <person name="de la Cruz Pena M.J."/>
            <person name="Martinez J.M."/>
            <person name="Anton J."/>
            <person name="Gasol J.M."/>
            <person name="Rosselli R."/>
            <person name="Rodriguez-Valera F."/>
            <person name="Sullivan M.B."/>
            <person name="Acinas S.G."/>
            <person name="Martinez-Garcia M."/>
        </authorList>
    </citation>
    <scope>NUCLEOTIDE SEQUENCE</scope>
</reference>
<evidence type="ECO:0000256" key="1">
    <source>
        <dbReference type="SAM" id="Phobius"/>
    </source>
</evidence>
<keyword evidence="1" id="KW-0812">Transmembrane</keyword>
<name>A0A218MKT5_9VIRU</name>